<evidence type="ECO:0000313" key="2">
    <source>
        <dbReference type="Proteomes" id="UP001152795"/>
    </source>
</evidence>
<reference evidence="1" key="1">
    <citation type="submission" date="2020-04" db="EMBL/GenBank/DDBJ databases">
        <authorList>
            <person name="Alioto T."/>
            <person name="Alioto T."/>
            <person name="Gomez Garrido J."/>
        </authorList>
    </citation>
    <scope>NUCLEOTIDE SEQUENCE</scope>
    <source>
        <strain evidence="1">A484AB</strain>
    </source>
</reference>
<accession>A0A6S7JVV3</accession>
<evidence type="ECO:0000313" key="1">
    <source>
        <dbReference type="EMBL" id="CAB4036986.1"/>
    </source>
</evidence>
<organism evidence="1 2">
    <name type="scientific">Paramuricea clavata</name>
    <name type="common">Red gorgonian</name>
    <name type="synonym">Violescent sea-whip</name>
    <dbReference type="NCBI Taxonomy" id="317549"/>
    <lineage>
        <taxon>Eukaryota</taxon>
        <taxon>Metazoa</taxon>
        <taxon>Cnidaria</taxon>
        <taxon>Anthozoa</taxon>
        <taxon>Octocorallia</taxon>
        <taxon>Malacalcyonacea</taxon>
        <taxon>Plexauridae</taxon>
        <taxon>Paramuricea</taxon>
    </lineage>
</organism>
<gene>
    <name evidence="1" type="ORF">PACLA_8A055992</name>
</gene>
<protein>
    <submittedName>
        <fullName evidence="1">Uncharacterized protein</fullName>
    </submittedName>
</protein>
<proteinExistence type="predicted"/>
<feature type="non-terminal residue" evidence="1">
    <location>
        <position position="158"/>
    </location>
</feature>
<name>A0A6S7JVV3_PARCT</name>
<dbReference type="AlphaFoldDB" id="A0A6S7JVV3"/>
<dbReference type="EMBL" id="CACRXK020022611">
    <property type="protein sequence ID" value="CAB4036986.1"/>
    <property type="molecule type" value="Genomic_DNA"/>
</dbReference>
<sequence>MANRKGMLERFPIGEWSRQVKSKREILVQSNQSIQNIQSEIDVGHTYEKLKDDKAILESKVSELKRKNEKVHMPKGRSADAIPTKLDENNSDKVIGISHNLARKRRKLTYAAVQNIHATAKDTNEEAKTATKCGLWHTLVTSVPSKDITELCKKSSTF</sequence>
<keyword evidence="2" id="KW-1185">Reference proteome</keyword>
<dbReference type="Proteomes" id="UP001152795">
    <property type="component" value="Unassembled WGS sequence"/>
</dbReference>
<comment type="caution">
    <text evidence="1">The sequence shown here is derived from an EMBL/GenBank/DDBJ whole genome shotgun (WGS) entry which is preliminary data.</text>
</comment>